<comment type="catalytic activity">
    <reaction evidence="5">
        <text>a uridine in RNA = a pseudouridine in RNA</text>
        <dbReference type="Rhea" id="RHEA:48348"/>
        <dbReference type="Rhea" id="RHEA-COMP:12068"/>
        <dbReference type="Rhea" id="RHEA-COMP:12069"/>
        <dbReference type="ChEBI" id="CHEBI:65314"/>
        <dbReference type="ChEBI" id="CHEBI:65315"/>
    </reaction>
</comment>
<reference evidence="7 8" key="1">
    <citation type="submission" date="2020-09" db="EMBL/GenBank/DDBJ databases">
        <title>Characterization of Treponema spp. from bovine digital dermatitis in Korea.</title>
        <authorList>
            <person name="Espiritu H.M."/>
            <person name="Cho Y.I."/>
            <person name="Mamuad L."/>
        </authorList>
    </citation>
    <scope>NUCLEOTIDE SEQUENCE [LARGE SCALE GENOMIC DNA]</scope>
    <source>
        <strain evidence="7 8">KS1</strain>
    </source>
</reference>
<name>A0A7S7AXM8_9SPIR</name>
<dbReference type="GO" id="GO:0009982">
    <property type="term" value="F:pseudouridine synthase activity"/>
    <property type="evidence" value="ECO:0007669"/>
    <property type="project" value="InterPro"/>
</dbReference>
<evidence type="ECO:0000313" key="8">
    <source>
        <dbReference type="Proteomes" id="UP000593915"/>
    </source>
</evidence>
<feature type="active site" evidence="3">
    <location>
        <position position="174"/>
    </location>
</feature>
<feature type="domain" description="Pseudouridine synthase RsuA/RluA-like" evidence="6">
    <location>
        <begin position="97"/>
        <end position="278"/>
    </location>
</feature>
<keyword evidence="2 5" id="KW-0413">Isomerase</keyword>
<dbReference type="InterPro" id="IPR020103">
    <property type="entry name" value="PsdUridine_synth_cat_dom_sf"/>
</dbReference>
<dbReference type="CDD" id="cd02869">
    <property type="entry name" value="PseudoU_synth_RluA_like"/>
    <property type="match status" value="1"/>
</dbReference>
<dbReference type="InterPro" id="IPR050188">
    <property type="entry name" value="RluA_PseudoU_synthase"/>
</dbReference>
<keyword evidence="4" id="KW-0694">RNA-binding</keyword>
<evidence type="ECO:0000256" key="4">
    <source>
        <dbReference type="PROSITE-ProRule" id="PRU00182"/>
    </source>
</evidence>
<gene>
    <name evidence="7" type="ORF">IFE08_06265</name>
</gene>
<dbReference type="GO" id="GO:0140098">
    <property type="term" value="F:catalytic activity, acting on RNA"/>
    <property type="evidence" value="ECO:0007669"/>
    <property type="project" value="UniProtKB-ARBA"/>
</dbReference>
<accession>A0A7S7AXM8</accession>
<proteinExistence type="inferred from homology"/>
<dbReference type="GO" id="GO:0000455">
    <property type="term" value="P:enzyme-directed rRNA pseudouridine synthesis"/>
    <property type="evidence" value="ECO:0007669"/>
    <property type="project" value="TreeGrafter"/>
</dbReference>
<dbReference type="InterPro" id="IPR006145">
    <property type="entry name" value="PsdUridine_synth_RsuA/RluA"/>
</dbReference>
<evidence type="ECO:0000256" key="1">
    <source>
        <dbReference type="ARBA" id="ARBA00010876"/>
    </source>
</evidence>
<dbReference type="InterPro" id="IPR036986">
    <property type="entry name" value="S4_RNA-bd_sf"/>
</dbReference>
<evidence type="ECO:0000256" key="5">
    <source>
        <dbReference type="RuleBase" id="RU362028"/>
    </source>
</evidence>
<dbReference type="SUPFAM" id="SSF55120">
    <property type="entry name" value="Pseudouridine synthase"/>
    <property type="match status" value="1"/>
</dbReference>
<comment type="similarity">
    <text evidence="1 5">Belongs to the pseudouridine synthase RluA family.</text>
</comment>
<dbReference type="GO" id="GO:0003723">
    <property type="term" value="F:RNA binding"/>
    <property type="evidence" value="ECO:0007669"/>
    <property type="project" value="UniProtKB-KW"/>
</dbReference>
<protein>
    <recommendedName>
        <fullName evidence="5">Pseudouridine synthase</fullName>
        <ecNumber evidence="5">5.4.99.-</ecNumber>
    </recommendedName>
</protein>
<evidence type="ECO:0000259" key="6">
    <source>
        <dbReference type="Pfam" id="PF00849"/>
    </source>
</evidence>
<dbReference type="RefSeq" id="WP_194077443.1">
    <property type="nucleotide sequence ID" value="NZ_CP061839.1"/>
</dbReference>
<dbReference type="PROSITE" id="PS50889">
    <property type="entry name" value="S4"/>
    <property type="match status" value="1"/>
</dbReference>
<sequence>MKRQNNNSLPVSFIRKIKVENLSAPVRLDIYCAEKISELTRSQLKSGLKSLSVNSQKAKLSRAVNNGDLIEINWQNPVPMYAEPENIPLKIIYEDENIIAVNKNEGMVTHPAGGNWKGTLVNALNYYRTFNSSYNDEFKTVLNRLSEKKSLGINYNDTVSEKDLYRIGIVHRLDKKTSGIIITARNFKTEVFLKECFKKRLVKKYYLAIIKGCPKNKYGKIKTSVFRSKTDRKKFKASADLSCGKHALSAYKILKTNGEYSLAVFRIFTGRTHQIRLHSKFLGCPVLGDKVYGKKNTADFGDKLFLHSYKLVLNLNNSKKEFKAPLPSYFKKAIQLFFNE</sequence>
<evidence type="ECO:0000313" key="7">
    <source>
        <dbReference type="EMBL" id="QOW61939.1"/>
    </source>
</evidence>
<dbReference type="EMBL" id="CP061839">
    <property type="protein sequence ID" value="QOW61939.1"/>
    <property type="molecule type" value="Genomic_DNA"/>
</dbReference>
<dbReference type="InterPro" id="IPR006225">
    <property type="entry name" value="PsdUridine_synth_RluC/D"/>
</dbReference>
<evidence type="ECO:0000256" key="2">
    <source>
        <dbReference type="ARBA" id="ARBA00023235"/>
    </source>
</evidence>
<dbReference type="NCBIfam" id="TIGR00005">
    <property type="entry name" value="rluA_subfam"/>
    <property type="match status" value="1"/>
</dbReference>
<evidence type="ECO:0000256" key="3">
    <source>
        <dbReference type="PIRSR" id="PIRSR606225-1"/>
    </source>
</evidence>
<dbReference type="Gene3D" id="3.10.290.10">
    <property type="entry name" value="RNA-binding S4 domain"/>
    <property type="match status" value="1"/>
</dbReference>
<comment type="function">
    <text evidence="5">Responsible for synthesis of pseudouridine from uracil.</text>
</comment>
<dbReference type="AlphaFoldDB" id="A0A7S7AXM8"/>
<dbReference type="EC" id="5.4.99.-" evidence="5"/>
<dbReference type="PANTHER" id="PTHR21600:SF44">
    <property type="entry name" value="RIBOSOMAL LARGE SUBUNIT PSEUDOURIDINE SYNTHASE D"/>
    <property type="match status" value="1"/>
</dbReference>
<dbReference type="Proteomes" id="UP000593915">
    <property type="component" value="Chromosome"/>
</dbReference>
<dbReference type="Pfam" id="PF00849">
    <property type="entry name" value="PseudoU_synth_2"/>
    <property type="match status" value="1"/>
</dbReference>
<organism evidence="7 8">
    <name type="scientific">Treponema pedis</name>
    <dbReference type="NCBI Taxonomy" id="409322"/>
    <lineage>
        <taxon>Bacteria</taxon>
        <taxon>Pseudomonadati</taxon>
        <taxon>Spirochaetota</taxon>
        <taxon>Spirochaetia</taxon>
        <taxon>Spirochaetales</taxon>
        <taxon>Treponemataceae</taxon>
        <taxon>Treponema</taxon>
    </lineage>
</organism>
<dbReference type="PANTHER" id="PTHR21600">
    <property type="entry name" value="MITOCHONDRIAL RNA PSEUDOURIDINE SYNTHASE"/>
    <property type="match status" value="1"/>
</dbReference>
<dbReference type="Gene3D" id="3.30.2350.10">
    <property type="entry name" value="Pseudouridine synthase"/>
    <property type="match status" value="1"/>
</dbReference>